<evidence type="ECO:0000313" key="2">
    <source>
        <dbReference type="Proteomes" id="UP000035648"/>
    </source>
</evidence>
<reference evidence="1 2" key="1">
    <citation type="journal article" date="2015" name="Nature">
        <title>rRNA introns, odd ribosomes, and small enigmatic genomes across a large radiation of phyla.</title>
        <authorList>
            <person name="Brown C.T."/>
            <person name="Hug L.A."/>
            <person name="Thomas B.C."/>
            <person name="Sharon I."/>
            <person name="Castelle C.J."/>
            <person name="Singh A."/>
            <person name="Wilkins M.J."/>
            <person name="Williams K.H."/>
            <person name="Banfield J.F."/>
        </authorList>
    </citation>
    <scope>NUCLEOTIDE SEQUENCE [LARGE SCALE GENOMIC DNA]</scope>
</reference>
<dbReference type="STRING" id="1618337.UT28_C0001G0211"/>
<sequence>MRKMYQAAPDVNQQTANEAIDIIQQHLYAAHVRRTKDLNEEQKVSLLRDLQHYFDNKGDKKYTPPEMSLWEKVACLYDRIFHGSRRAEIT</sequence>
<dbReference type="EMBL" id="CP011213">
    <property type="protein sequence ID" value="AKM82022.1"/>
    <property type="molecule type" value="Genomic_DNA"/>
</dbReference>
<name>A0A0G4B4V1_9BACT</name>
<dbReference type="KEGG" id="bbgw:UT28_C0001G0211"/>
<dbReference type="Proteomes" id="UP000035648">
    <property type="component" value="Chromosome"/>
</dbReference>
<dbReference type="AlphaFoldDB" id="A0A0G4B4V1"/>
<organism evidence="1 2">
    <name type="scientific">Berkelbacteria bacterium GW2011_GWE1_39_12</name>
    <dbReference type="NCBI Taxonomy" id="1618337"/>
    <lineage>
        <taxon>Bacteria</taxon>
        <taxon>Candidatus Berkelbacteria</taxon>
    </lineage>
</organism>
<gene>
    <name evidence="1" type="ORF">UT28_C0001G0211</name>
</gene>
<proteinExistence type="predicted"/>
<accession>A0A0G4B4V1</accession>
<protein>
    <submittedName>
        <fullName evidence="1">Uncharacterized protein</fullName>
    </submittedName>
</protein>
<evidence type="ECO:0000313" key="1">
    <source>
        <dbReference type="EMBL" id="AKM82022.1"/>
    </source>
</evidence>